<feature type="transmembrane region" description="Helical" evidence="7">
    <location>
        <begin position="58"/>
        <end position="76"/>
    </location>
</feature>
<evidence type="ECO:0000256" key="1">
    <source>
        <dbReference type="ARBA" id="ARBA00004141"/>
    </source>
</evidence>
<dbReference type="Proteomes" id="UP001362899">
    <property type="component" value="Unassembled WGS sequence"/>
</dbReference>
<keyword evidence="9" id="KW-0645">Protease</keyword>
<evidence type="ECO:0000256" key="4">
    <source>
        <dbReference type="ARBA" id="ARBA00022801"/>
    </source>
</evidence>
<keyword evidence="5 7" id="KW-1133">Transmembrane helix</keyword>
<dbReference type="FunFam" id="1.20.1540.10:FF:000012">
    <property type="entry name" value="Rhomboid family protein"/>
    <property type="match status" value="1"/>
</dbReference>
<gene>
    <name evidence="9" type="ORF">DASB73_024270</name>
</gene>
<dbReference type="InterPro" id="IPR022764">
    <property type="entry name" value="Peptidase_S54_rhomboid_dom"/>
</dbReference>
<feature type="transmembrane region" description="Helical" evidence="7">
    <location>
        <begin position="88"/>
        <end position="106"/>
    </location>
</feature>
<feature type="transmembrane region" description="Helical" evidence="7">
    <location>
        <begin position="223"/>
        <end position="248"/>
    </location>
</feature>
<evidence type="ECO:0000256" key="6">
    <source>
        <dbReference type="ARBA" id="ARBA00023136"/>
    </source>
</evidence>
<sequence>MFRFSLLSIKTNLRNSAFHKVIIRNYATHRELKERVIRYTGSSSYGGNTNGNGWWRMWWAPVSFTAGVIAFDHLIIPHVVDHKVESKNVVFGLIALNVVGFIAWRIPAAPRQFMLRYGLLQKNPILFRRFQLIGSAFSHQNFWHLAINMFVLYQFATPVASIMGSSGFLGFYLDSCVLSSLGSMLIPFLLRRPQMIPSLGASGAVFSCLGVFCYLIPNAKLAFWFIPLPINAWNTFLLTIGFTTLATVSRRPIAFSGNGIDHAGHLSGALCGVAYGKYVQDKINKRRQLYNRRFG</sequence>
<proteinExistence type="inferred from homology"/>
<dbReference type="AlphaFoldDB" id="A0AAV5RLS6"/>
<comment type="similarity">
    <text evidence="2">Belongs to the peptidase S54 family.</text>
</comment>
<comment type="subcellular location">
    <subcellularLocation>
        <location evidence="1">Membrane</location>
        <topology evidence="1">Multi-pass membrane protein</topology>
    </subcellularLocation>
</comment>
<keyword evidence="10" id="KW-1185">Reference proteome</keyword>
<dbReference type="EMBL" id="BTGC01000005">
    <property type="protein sequence ID" value="GMM51469.1"/>
    <property type="molecule type" value="Genomic_DNA"/>
</dbReference>
<accession>A0AAV5RLS6</accession>
<organism evidence="9 10">
    <name type="scientific">Starmerella bacillaris</name>
    <name type="common">Yeast</name>
    <name type="synonym">Candida zemplinina</name>
    <dbReference type="NCBI Taxonomy" id="1247836"/>
    <lineage>
        <taxon>Eukaryota</taxon>
        <taxon>Fungi</taxon>
        <taxon>Dikarya</taxon>
        <taxon>Ascomycota</taxon>
        <taxon>Saccharomycotina</taxon>
        <taxon>Dipodascomycetes</taxon>
        <taxon>Dipodascales</taxon>
        <taxon>Trichomonascaceae</taxon>
        <taxon>Starmerella</taxon>
    </lineage>
</organism>
<evidence type="ECO:0000256" key="3">
    <source>
        <dbReference type="ARBA" id="ARBA00022692"/>
    </source>
</evidence>
<evidence type="ECO:0000256" key="5">
    <source>
        <dbReference type="ARBA" id="ARBA00022989"/>
    </source>
</evidence>
<dbReference type="PANTHER" id="PTHR43731">
    <property type="entry name" value="RHOMBOID PROTEASE"/>
    <property type="match status" value="1"/>
</dbReference>
<dbReference type="GO" id="GO:0006465">
    <property type="term" value="P:signal peptide processing"/>
    <property type="evidence" value="ECO:0007669"/>
    <property type="project" value="TreeGrafter"/>
</dbReference>
<keyword evidence="4" id="KW-0378">Hydrolase</keyword>
<dbReference type="Gene3D" id="1.20.1540.10">
    <property type="entry name" value="Rhomboid-like"/>
    <property type="match status" value="1"/>
</dbReference>
<dbReference type="Pfam" id="PF01694">
    <property type="entry name" value="Rhomboid"/>
    <property type="match status" value="1"/>
</dbReference>
<reference evidence="9 10" key="1">
    <citation type="journal article" date="2023" name="Elife">
        <title>Identification of key yeast species and microbe-microbe interactions impacting larval growth of Drosophila in the wild.</title>
        <authorList>
            <person name="Mure A."/>
            <person name="Sugiura Y."/>
            <person name="Maeda R."/>
            <person name="Honda K."/>
            <person name="Sakurai N."/>
            <person name="Takahashi Y."/>
            <person name="Watada M."/>
            <person name="Katoh T."/>
            <person name="Gotoh A."/>
            <person name="Gotoh Y."/>
            <person name="Taniguchi I."/>
            <person name="Nakamura K."/>
            <person name="Hayashi T."/>
            <person name="Katayama T."/>
            <person name="Uemura T."/>
            <person name="Hattori Y."/>
        </authorList>
    </citation>
    <scope>NUCLEOTIDE SEQUENCE [LARGE SCALE GENOMIC DNA]</scope>
    <source>
        <strain evidence="9 10">SB-73</strain>
    </source>
</reference>
<evidence type="ECO:0000259" key="8">
    <source>
        <dbReference type="Pfam" id="PF01694"/>
    </source>
</evidence>
<evidence type="ECO:0000313" key="10">
    <source>
        <dbReference type="Proteomes" id="UP001362899"/>
    </source>
</evidence>
<evidence type="ECO:0000256" key="2">
    <source>
        <dbReference type="ARBA" id="ARBA00009045"/>
    </source>
</evidence>
<dbReference type="GO" id="GO:0004252">
    <property type="term" value="F:serine-type endopeptidase activity"/>
    <property type="evidence" value="ECO:0007669"/>
    <property type="project" value="InterPro"/>
</dbReference>
<feature type="domain" description="Peptidase S54 rhomboid" evidence="8">
    <location>
        <begin position="130"/>
        <end position="279"/>
    </location>
</feature>
<keyword evidence="6 7" id="KW-0472">Membrane</keyword>
<protein>
    <submittedName>
        <fullName evidence="9">Rhomboid protease</fullName>
    </submittedName>
</protein>
<dbReference type="GO" id="GO:0016020">
    <property type="term" value="C:membrane"/>
    <property type="evidence" value="ECO:0007669"/>
    <property type="project" value="UniProtKB-SubCell"/>
</dbReference>
<dbReference type="InterPro" id="IPR050925">
    <property type="entry name" value="Rhomboid_protease_S54"/>
</dbReference>
<dbReference type="InterPro" id="IPR035952">
    <property type="entry name" value="Rhomboid-like_sf"/>
</dbReference>
<feature type="transmembrane region" description="Helical" evidence="7">
    <location>
        <begin position="169"/>
        <end position="190"/>
    </location>
</feature>
<dbReference type="PANTHER" id="PTHR43731:SF14">
    <property type="entry name" value="PRESENILIN-ASSOCIATED RHOMBOID-LIKE PROTEIN, MITOCHONDRIAL"/>
    <property type="match status" value="1"/>
</dbReference>
<name>A0AAV5RLS6_STABA</name>
<evidence type="ECO:0000256" key="7">
    <source>
        <dbReference type="SAM" id="Phobius"/>
    </source>
</evidence>
<dbReference type="SUPFAM" id="SSF144091">
    <property type="entry name" value="Rhomboid-like"/>
    <property type="match status" value="1"/>
</dbReference>
<comment type="caution">
    <text evidence="9">The sequence shown here is derived from an EMBL/GenBank/DDBJ whole genome shotgun (WGS) entry which is preliminary data.</text>
</comment>
<feature type="transmembrane region" description="Helical" evidence="7">
    <location>
        <begin position="142"/>
        <end position="163"/>
    </location>
</feature>
<evidence type="ECO:0000313" key="9">
    <source>
        <dbReference type="EMBL" id="GMM51469.1"/>
    </source>
</evidence>
<keyword evidence="3 7" id="KW-0812">Transmembrane</keyword>
<feature type="transmembrane region" description="Helical" evidence="7">
    <location>
        <begin position="197"/>
        <end position="217"/>
    </location>
</feature>